<dbReference type="AlphaFoldDB" id="A0A9Q1GU01"/>
<comment type="caution">
    <text evidence="1">The sequence shown here is derived from an EMBL/GenBank/DDBJ whole genome shotgun (WGS) entry which is preliminary data.</text>
</comment>
<accession>A0A9Q1GU01</accession>
<organism evidence="1 2">
    <name type="scientific">Carnegiea gigantea</name>
    <dbReference type="NCBI Taxonomy" id="171969"/>
    <lineage>
        <taxon>Eukaryota</taxon>
        <taxon>Viridiplantae</taxon>
        <taxon>Streptophyta</taxon>
        <taxon>Embryophyta</taxon>
        <taxon>Tracheophyta</taxon>
        <taxon>Spermatophyta</taxon>
        <taxon>Magnoliopsida</taxon>
        <taxon>eudicotyledons</taxon>
        <taxon>Gunneridae</taxon>
        <taxon>Pentapetalae</taxon>
        <taxon>Caryophyllales</taxon>
        <taxon>Cactineae</taxon>
        <taxon>Cactaceae</taxon>
        <taxon>Cactoideae</taxon>
        <taxon>Echinocereeae</taxon>
        <taxon>Carnegiea</taxon>
    </lineage>
</organism>
<sequence length="171" mass="19732">MEGLEVARNRLKLKEAEGEVLEYDEEVPLEKQKEIAVSLVGKLFTQNNINVKAMKLVLQVSGNRQRAWKDREFFLNEGPWASDGSLWLLKEWMGLKQLSKIQFQMARFWVKAFDIPMCWGIRVEPLLGVRNIACMEQTNIHKPLRRGINVKVDGHVLGVCESINPDMPKKE</sequence>
<gene>
    <name evidence="1" type="ORF">Cgig2_011503</name>
</gene>
<dbReference type="EMBL" id="JAKOGI010001544">
    <property type="protein sequence ID" value="KAJ8425100.1"/>
    <property type="molecule type" value="Genomic_DNA"/>
</dbReference>
<evidence type="ECO:0008006" key="3">
    <source>
        <dbReference type="Google" id="ProtNLM"/>
    </source>
</evidence>
<keyword evidence="2" id="KW-1185">Reference proteome</keyword>
<evidence type="ECO:0000313" key="1">
    <source>
        <dbReference type="EMBL" id="KAJ8425100.1"/>
    </source>
</evidence>
<proteinExistence type="predicted"/>
<dbReference type="OrthoDB" id="1938170at2759"/>
<reference evidence="1" key="1">
    <citation type="submission" date="2022-04" db="EMBL/GenBank/DDBJ databases">
        <title>Carnegiea gigantea Genome sequencing and assembly v2.</title>
        <authorList>
            <person name="Copetti D."/>
            <person name="Sanderson M.J."/>
            <person name="Burquez A."/>
            <person name="Wojciechowski M.F."/>
        </authorList>
    </citation>
    <scope>NUCLEOTIDE SEQUENCE</scope>
    <source>
        <strain evidence="1">SGP5-SGP5p</strain>
        <tissue evidence="1">Aerial part</tissue>
    </source>
</reference>
<protein>
    <recommendedName>
        <fullName evidence="3">DUF4283 domain-containing protein</fullName>
    </recommendedName>
</protein>
<evidence type="ECO:0000313" key="2">
    <source>
        <dbReference type="Proteomes" id="UP001153076"/>
    </source>
</evidence>
<dbReference type="Proteomes" id="UP001153076">
    <property type="component" value="Unassembled WGS sequence"/>
</dbReference>
<name>A0A9Q1GU01_9CARY</name>